<protein>
    <recommendedName>
        <fullName evidence="1">ESAT-6-like protein</fullName>
    </recommendedName>
</protein>
<dbReference type="RefSeq" id="WP_315732942.1">
    <property type="nucleotide sequence ID" value="NZ_JAVYII010000004.1"/>
</dbReference>
<sequence>MSGIIVNYAALEGAIQNLQSTARGIDGRLNELESELAPLRSDWSGEAQGAYTIAKQRWDGAMLEMTQFLESTATTVRASSENFQSTDRREAGNYGV</sequence>
<accession>A0ABU3PW72</accession>
<comment type="similarity">
    <text evidence="1">Belongs to the WXG100 family.</text>
</comment>
<feature type="compositionally biased region" description="Basic and acidic residues" evidence="2">
    <location>
        <begin position="86"/>
        <end position="96"/>
    </location>
</feature>
<dbReference type="Gene3D" id="1.10.287.1060">
    <property type="entry name" value="ESAT-6-like"/>
    <property type="match status" value="1"/>
</dbReference>
<evidence type="ECO:0000313" key="4">
    <source>
        <dbReference type="Proteomes" id="UP001268542"/>
    </source>
</evidence>
<gene>
    <name evidence="3" type="ORF">RDV89_10235</name>
</gene>
<dbReference type="SUPFAM" id="SSF140453">
    <property type="entry name" value="EsxAB dimer-like"/>
    <property type="match status" value="1"/>
</dbReference>
<keyword evidence="4" id="KW-1185">Reference proteome</keyword>
<feature type="region of interest" description="Disordered" evidence="2">
    <location>
        <begin position="76"/>
        <end position="96"/>
    </location>
</feature>
<dbReference type="InterPro" id="IPR010310">
    <property type="entry name" value="T7SS_ESAT-6-like"/>
</dbReference>
<comment type="caution">
    <text evidence="3">The sequence shown here is derived from an EMBL/GenBank/DDBJ whole genome shotgun (WGS) entry which is preliminary data.</text>
</comment>
<feature type="compositionally biased region" description="Polar residues" evidence="2">
    <location>
        <begin position="76"/>
        <end position="85"/>
    </location>
</feature>
<dbReference type="EMBL" id="JAVYII010000004">
    <property type="protein sequence ID" value="MDT9593446.1"/>
    <property type="molecule type" value="Genomic_DNA"/>
</dbReference>
<dbReference type="Proteomes" id="UP001268542">
    <property type="component" value="Unassembled WGS sequence"/>
</dbReference>
<name>A0ABU3PW72_9ACTN</name>
<organism evidence="3 4">
    <name type="scientific">Nocardioides imazamoxiresistens</name>
    <dbReference type="NCBI Taxonomy" id="3231893"/>
    <lineage>
        <taxon>Bacteria</taxon>
        <taxon>Bacillati</taxon>
        <taxon>Actinomycetota</taxon>
        <taxon>Actinomycetes</taxon>
        <taxon>Propionibacteriales</taxon>
        <taxon>Nocardioidaceae</taxon>
        <taxon>Nocardioides</taxon>
    </lineage>
</organism>
<dbReference type="NCBIfam" id="TIGR03930">
    <property type="entry name" value="WXG100_ESAT6"/>
    <property type="match status" value="1"/>
</dbReference>
<dbReference type="Pfam" id="PF06013">
    <property type="entry name" value="WXG100"/>
    <property type="match status" value="1"/>
</dbReference>
<proteinExistence type="inferred from homology"/>
<reference evidence="3 4" key="1">
    <citation type="submission" date="2023-08" db="EMBL/GenBank/DDBJ databases">
        <title>Nocardioides seae sp. nov., a bacterium isolated from a soil.</title>
        <authorList>
            <person name="Wang X."/>
        </authorList>
    </citation>
    <scope>NUCLEOTIDE SEQUENCE [LARGE SCALE GENOMIC DNA]</scope>
    <source>
        <strain evidence="3 4">YZH12</strain>
    </source>
</reference>
<evidence type="ECO:0000256" key="2">
    <source>
        <dbReference type="SAM" id="MobiDB-lite"/>
    </source>
</evidence>
<dbReference type="InterPro" id="IPR036689">
    <property type="entry name" value="ESAT-6-like_sf"/>
</dbReference>
<evidence type="ECO:0000313" key="3">
    <source>
        <dbReference type="EMBL" id="MDT9593446.1"/>
    </source>
</evidence>
<evidence type="ECO:0000256" key="1">
    <source>
        <dbReference type="RuleBase" id="RU362001"/>
    </source>
</evidence>